<dbReference type="EMBL" id="JACIFP010000001">
    <property type="protein sequence ID" value="MBB4134431.1"/>
    <property type="molecule type" value="Genomic_DNA"/>
</dbReference>
<evidence type="ECO:0000313" key="2">
    <source>
        <dbReference type="EMBL" id="MBB4134431.1"/>
    </source>
</evidence>
<sequence length="196" mass="20804">MRKTLKRAAASIAAVGAIGAGTIVAMPEAHAATPGDLQMVGGVNCEFKKWGPNWNSGPIWQMHRHMGVKNIGGSTMTHVKVTELFGATKQVPAMKKADLTKAGVKNARDTKAGELLPGQTFTAFTSTWQGCWPSSISGYAIGDQVENIFNNAGFWWNLRQIEPKAPKQTQPTTSASGALVASKAEVLTAVAESPVR</sequence>
<feature type="chain" id="PRO_5032510868" evidence="1">
    <location>
        <begin position="32"/>
        <end position="196"/>
    </location>
</feature>
<dbReference type="RefSeq" id="WP_183369602.1">
    <property type="nucleotide sequence ID" value="NZ_BAABHL010000128.1"/>
</dbReference>
<name>A0A840ES96_9ACTN</name>
<keyword evidence="1" id="KW-0732">Signal</keyword>
<gene>
    <name evidence="2" type="ORF">BKA16_000983</name>
</gene>
<protein>
    <submittedName>
        <fullName evidence="2">Uncharacterized protein</fullName>
    </submittedName>
</protein>
<evidence type="ECO:0000313" key="3">
    <source>
        <dbReference type="Proteomes" id="UP000551501"/>
    </source>
</evidence>
<feature type="signal peptide" evidence="1">
    <location>
        <begin position="1"/>
        <end position="31"/>
    </location>
</feature>
<proteinExistence type="predicted"/>
<dbReference type="AlphaFoldDB" id="A0A840ES96"/>
<comment type="caution">
    <text evidence="2">The sequence shown here is derived from an EMBL/GenBank/DDBJ whole genome shotgun (WGS) entry which is preliminary data.</text>
</comment>
<dbReference type="Proteomes" id="UP000551501">
    <property type="component" value="Unassembled WGS sequence"/>
</dbReference>
<accession>A0A840ES96</accession>
<organism evidence="2 3">
    <name type="scientific">Gordonia humi</name>
    <dbReference type="NCBI Taxonomy" id="686429"/>
    <lineage>
        <taxon>Bacteria</taxon>
        <taxon>Bacillati</taxon>
        <taxon>Actinomycetota</taxon>
        <taxon>Actinomycetes</taxon>
        <taxon>Mycobacteriales</taxon>
        <taxon>Gordoniaceae</taxon>
        <taxon>Gordonia</taxon>
    </lineage>
</organism>
<reference evidence="2 3" key="1">
    <citation type="submission" date="2020-08" db="EMBL/GenBank/DDBJ databases">
        <title>Sequencing the genomes of 1000 actinobacteria strains.</title>
        <authorList>
            <person name="Klenk H.-P."/>
        </authorList>
    </citation>
    <scope>NUCLEOTIDE SEQUENCE [LARGE SCALE GENOMIC DNA]</scope>
    <source>
        <strain evidence="2 3">DSM 45298</strain>
    </source>
</reference>
<evidence type="ECO:0000256" key="1">
    <source>
        <dbReference type="SAM" id="SignalP"/>
    </source>
</evidence>
<keyword evidence="3" id="KW-1185">Reference proteome</keyword>